<keyword evidence="2" id="KW-1185">Reference proteome</keyword>
<accession>A0AAV7LZ80</accession>
<comment type="caution">
    <text evidence="1">The sequence shown here is derived from an EMBL/GenBank/DDBJ whole genome shotgun (WGS) entry which is preliminary data.</text>
</comment>
<gene>
    <name evidence="1" type="ORF">NDU88_001010</name>
</gene>
<dbReference type="EMBL" id="JANPWB010000014">
    <property type="protein sequence ID" value="KAJ1095860.1"/>
    <property type="molecule type" value="Genomic_DNA"/>
</dbReference>
<name>A0AAV7LZ80_PLEWA</name>
<evidence type="ECO:0000313" key="1">
    <source>
        <dbReference type="EMBL" id="KAJ1095860.1"/>
    </source>
</evidence>
<proteinExistence type="predicted"/>
<protein>
    <submittedName>
        <fullName evidence="1">Uncharacterized protein</fullName>
    </submittedName>
</protein>
<sequence length="96" mass="10592">MHITRPGFSGEARGRYQEPLPCVESGHRQFGGGRGVRTNSKRPCTCEGRCGQGLRGGTRGPGIVRVDRDEHCKSIEVIPEMPEVQAFQQIEREGTI</sequence>
<dbReference type="Proteomes" id="UP001066276">
    <property type="component" value="Chromosome 10"/>
</dbReference>
<evidence type="ECO:0000313" key="2">
    <source>
        <dbReference type="Proteomes" id="UP001066276"/>
    </source>
</evidence>
<organism evidence="1 2">
    <name type="scientific">Pleurodeles waltl</name>
    <name type="common">Iberian ribbed newt</name>
    <dbReference type="NCBI Taxonomy" id="8319"/>
    <lineage>
        <taxon>Eukaryota</taxon>
        <taxon>Metazoa</taxon>
        <taxon>Chordata</taxon>
        <taxon>Craniata</taxon>
        <taxon>Vertebrata</taxon>
        <taxon>Euteleostomi</taxon>
        <taxon>Amphibia</taxon>
        <taxon>Batrachia</taxon>
        <taxon>Caudata</taxon>
        <taxon>Salamandroidea</taxon>
        <taxon>Salamandridae</taxon>
        <taxon>Pleurodelinae</taxon>
        <taxon>Pleurodeles</taxon>
    </lineage>
</organism>
<dbReference type="AlphaFoldDB" id="A0AAV7LZ80"/>
<reference evidence="1" key="1">
    <citation type="journal article" date="2022" name="bioRxiv">
        <title>Sequencing and chromosome-scale assembly of the giantPleurodeles waltlgenome.</title>
        <authorList>
            <person name="Brown T."/>
            <person name="Elewa A."/>
            <person name="Iarovenko S."/>
            <person name="Subramanian E."/>
            <person name="Araus A.J."/>
            <person name="Petzold A."/>
            <person name="Susuki M."/>
            <person name="Suzuki K.-i.T."/>
            <person name="Hayashi T."/>
            <person name="Toyoda A."/>
            <person name="Oliveira C."/>
            <person name="Osipova E."/>
            <person name="Leigh N.D."/>
            <person name="Simon A."/>
            <person name="Yun M.H."/>
        </authorList>
    </citation>
    <scope>NUCLEOTIDE SEQUENCE</scope>
    <source>
        <strain evidence="1">20211129_DDA</strain>
        <tissue evidence="1">Liver</tissue>
    </source>
</reference>